<proteinExistence type="predicted"/>
<dbReference type="AlphaFoldDB" id="A0A8X7VXF4"/>
<sequence length="59" mass="6457">MVVVLVLRIDLGLRPSEDTERVVRSEVGEGREIAPSRIATWGGVEELVADEVVVGRVWG</sequence>
<gene>
    <name evidence="1" type="ORF">Bca52824_013121</name>
</gene>
<organism evidence="1 2">
    <name type="scientific">Brassica carinata</name>
    <name type="common">Ethiopian mustard</name>
    <name type="synonym">Abyssinian cabbage</name>
    <dbReference type="NCBI Taxonomy" id="52824"/>
    <lineage>
        <taxon>Eukaryota</taxon>
        <taxon>Viridiplantae</taxon>
        <taxon>Streptophyta</taxon>
        <taxon>Embryophyta</taxon>
        <taxon>Tracheophyta</taxon>
        <taxon>Spermatophyta</taxon>
        <taxon>Magnoliopsida</taxon>
        <taxon>eudicotyledons</taxon>
        <taxon>Gunneridae</taxon>
        <taxon>Pentapetalae</taxon>
        <taxon>rosids</taxon>
        <taxon>malvids</taxon>
        <taxon>Brassicales</taxon>
        <taxon>Brassicaceae</taxon>
        <taxon>Brassiceae</taxon>
        <taxon>Brassica</taxon>
    </lineage>
</organism>
<dbReference type="Proteomes" id="UP000886595">
    <property type="component" value="Unassembled WGS sequence"/>
</dbReference>
<comment type="caution">
    <text evidence="1">The sequence shown here is derived from an EMBL/GenBank/DDBJ whole genome shotgun (WGS) entry which is preliminary data.</text>
</comment>
<protein>
    <submittedName>
        <fullName evidence="1">Uncharacterized protein</fullName>
    </submittedName>
</protein>
<reference evidence="1 2" key="1">
    <citation type="submission" date="2020-02" db="EMBL/GenBank/DDBJ databases">
        <authorList>
            <person name="Ma Q."/>
            <person name="Huang Y."/>
            <person name="Song X."/>
            <person name="Pei D."/>
        </authorList>
    </citation>
    <scope>NUCLEOTIDE SEQUENCE [LARGE SCALE GENOMIC DNA]</scope>
    <source>
        <strain evidence="1">Sxm20200214</strain>
        <tissue evidence="1">Leaf</tissue>
    </source>
</reference>
<evidence type="ECO:0000313" key="1">
    <source>
        <dbReference type="EMBL" id="KAG2319908.1"/>
    </source>
</evidence>
<evidence type="ECO:0000313" key="2">
    <source>
        <dbReference type="Proteomes" id="UP000886595"/>
    </source>
</evidence>
<keyword evidence="2" id="KW-1185">Reference proteome</keyword>
<accession>A0A8X7VXF4</accession>
<dbReference type="EMBL" id="JAAMPC010000003">
    <property type="protein sequence ID" value="KAG2319908.1"/>
    <property type="molecule type" value="Genomic_DNA"/>
</dbReference>
<name>A0A8X7VXF4_BRACI</name>